<reference evidence="1" key="1">
    <citation type="journal article" date="2019" name="Sci. Rep.">
        <title>Draft genome of Tanacetum cinerariifolium, the natural source of mosquito coil.</title>
        <authorList>
            <person name="Yamashiro T."/>
            <person name="Shiraishi A."/>
            <person name="Satake H."/>
            <person name="Nakayama K."/>
        </authorList>
    </citation>
    <scope>NUCLEOTIDE SEQUENCE</scope>
</reference>
<evidence type="ECO:0000313" key="1">
    <source>
        <dbReference type="EMBL" id="GFA18452.1"/>
    </source>
</evidence>
<name>A0A699J7S6_TANCI</name>
<organism evidence="1">
    <name type="scientific">Tanacetum cinerariifolium</name>
    <name type="common">Dalmatian daisy</name>
    <name type="synonym">Chrysanthemum cinerariifolium</name>
    <dbReference type="NCBI Taxonomy" id="118510"/>
    <lineage>
        <taxon>Eukaryota</taxon>
        <taxon>Viridiplantae</taxon>
        <taxon>Streptophyta</taxon>
        <taxon>Embryophyta</taxon>
        <taxon>Tracheophyta</taxon>
        <taxon>Spermatophyta</taxon>
        <taxon>Magnoliopsida</taxon>
        <taxon>eudicotyledons</taxon>
        <taxon>Gunneridae</taxon>
        <taxon>Pentapetalae</taxon>
        <taxon>asterids</taxon>
        <taxon>campanulids</taxon>
        <taxon>Asterales</taxon>
        <taxon>Asteraceae</taxon>
        <taxon>Asteroideae</taxon>
        <taxon>Anthemideae</taxon>
        <taxon>Anthemidinae</taxon>
        <taxon>Tanacetum</taxon>
    </lineage>
</organism>
<accession>A0A699J7S6</accession>
<dbReference type="AlphaFoldDB" id="A0A699J7S6"/>
<gene>
    <name evidence="1" type="ORF">Tci_590424</name>
</gene>
<evidence type="ECO:0008006" key="2">
    <source>
        <dbReference type="Google" id="ProtNLM"/>
    </source>
</evidence>
<proteinExistence type="predicted"/>
<dbReference type="EMBL" id="BKCJ010382074">
    <property type="protein sequence ID" value="GFA18452.1"/>
    <property type="molecule type" value="Genomic_DNA"/>
</dbReference>
<sequence>MTTLAEHIIVAGAENCPPTLEKSMYDSWASRIRLFIKGNKNVRMMLDSIDNDLLVYLTVEENGQTRPKKYSKLTEAQQLQDNYDVQAKNIILHGLPPDVYALDQNAFSPEWSKFVNDVKLAKNLYTTNYDQLYAYPSQHERHANESPQHIVSPQPFISPPVTQQSQAVFPQLDYCLAVPLFRQGDDPIDCINKAMAFRSAVASRFSPSNNQLKTSSNPINQATIQDGRVIVQQVQGR</sequence>
<protein>
    <recommendedName>
        <fullName evidence="2">Integrase, catalytic region, zinc finger, CCHC-type, peptidase aspartic, catalytic</fullName>
    </recommendedName>
</protein>
<comment type="caution">
    <text evidence="1">The sequence shown here is derived from an EMBL/GenBank/DDBJ whole genome shotgun (WGS) entry which is preliminary data.</text>
</comment>